<evidence type="ECO:0000313" key="3">
    <source>
        <dbReference type="Proteomes" id="UP000242957"/>
    </source>
</evidence>
<protein>
    <submittedName>
        <fullName evidence="2">Methyltransferase domain-containing protein</fullName>
    </submittedName>
</protein>
<reference evidence="3" key="1">
    <citation type="submission" date="2016-10" db="EMBL/GenBank/DDBJ databases">
        <authorList>
            <person name="Varghese N."/>
            <person name="Submissions S."/>
        </authorList>
    </citation>
    <scope>NUCLEOTIDE SEQUENCE [LARGE SCALE GENOMIC DNA]</scope>
    <source>
        <strain evidence="3">JCM 21621</strain>
    </source>
</reference>
<dbReference type="InterPro" id="IPR013216">
    <property type="entry name" value="Methyltransf_11"/>
</dbReference>
<dbReference type="Proteomes" id="UP000242957">
    <property type="component" value="Unassembled WGS sequence"/>
</dbReference>
<dbReference type="GO" id="GO:0008757">
    <property type="term" value="F:S-adenosylmethionine-dependent methyltransferase activity"/>
    <property type="evidence" value="ECO:0007669"/>
    <property type="project" value="InterPro"/>
</dbReference>
<dbReference type="Gene3D" id="3.40.50.150">
    <property type="entry name" value="Vaccinia Virus protein VP39"/>
    <property type="match status" value="1"/>
</dbReference>
<dbReference type="RefSeq" id="WP_084311708.1">
    <property type="nucleotide sequence ID" value="NZ_FNIJ01000012.1"/>
</dbReference>
<evidence type="ECO:0000259" key="1">
    <source>
        <dbReference type="Pfam" id="PF08241"/>
    </source>
</evidence>
<dbReference type="InterPro" id="IPR029063">
    <property type="entry name" value="SAM-dependent_MTases_sf"/>
</dbReference>
<dbReference type="STRING" id="198616.SAMN05216193_11264"/>
<name>A0A1H0K6S3_9PSED</name>
<evidence type="ECO:0000313" key="2">
    <source>
        <dbReference type="EMBL" id="SDO51567.1"/>
    </source>
</evidence>
<dbReference type="OrthoDB" id="8772893at2"/>
<organism evidence="2 3">
    <name type="scientific">Pseudomonas jinjuensis</name>
    <dbReference type="NCBI Taxonomy" id="198616"/>
    <lineage>
        <taxon>Bacteria</taxon>
        <taxon>Pseudomonadati</taxon>
        <taxon>Pseudomonadota</taxon>
        <taxon>Gammaproteobacteria</taxon>
        <taxon>Pseudomonadales</taxon>
        <taxon>Pseudomonadaceae</taxon>
        <taxon>Pseudomonas</taxon>
    </lineage>
</organism>
<feature type="domain" description="Methyltransferase type 11" evidence="1">
    <location>
        <begin position="53"/>
        <end position="140"/>
    </location>
</feature>
<sequence length="210" mass="23568">MRISGGLKEDGIVVGNAYDKYNSKNPIVRKIMAGFDNSLSELVAKAQPTSIHEVGCGEGFWVMRWREQGLNARGSDFSTQAIDIARANATERNLPSSVFEARSIYDIETGRDSADLVVCCEVMEHLEHPEQGLEALQRVVGRHLILSVPREPIWCALNLVRGKYIADFGNTPGHIQHWSQKGFISLVSRYFDVLEVRSPLPWTMLLCKPR</sequence>
<keyword evidence="3" id="KW-1185">Reference proteome</keyword>
<dbReference type="GO" id="GO:0032259">
    <property type="term" value="P:methylation"/>
    <property type="evidence" value="ECO:0007669"/>
    <property type="project" value="UniProtKB-KW"/>
</dbReference>
<keyword evidence="2" id="KW-0808">Transferase</keyword>
<accession>A0A1H0K6S3</accession>
<dbReference type="AlphaFoldDB" id="A0A1H0K6S3"/>
<dbReference type="Pfam" id="PF08241">
    <property type="entry name" value="Methyltransf_11"/>
    <property type="match status" value="1"/>
</dbReference>
<proteinExistence type="predicted"/>
<dbReference type="EMBL" id="FNIJ01000012">
    <property type="protein sequence ID" value="SDO51567.1"/>
    <property type="molecule type" value="Genomic_DNA"/>
</dbReference>
<keyword evidence="2" id="KW-0489">Methyltransferase</keyword>
<dbReference type="SUPFAM" id="SSF53335">
    <property type="entry name" value="S-adenosyl-L-methionine-dependent methyltransferases"/>
    <property type="match status" value="1"/>
</dbReference>
<gene>
    <name evidence="2" type="ORF">SAMN05216193_11264</name>
</gene>